<keyword evidence="5" id="KW-1185">Reference proteome</keyword>
<dbReference type="PANTHER" id="PTHR11339:SF371">
    <property type="entry name" value="MUCIN-2"/>
    <property type="match status" value="1"/>
</dbReference>
<evidence type="ECO:0000259" key="3">
    <source>
        <dbReference type="PROSITE" id="PS51233"/>
    </source>
</evidence>
<reference evidence="4 5" key="1">
    <citation type="submission" date="2021-06" db="EMBL/GenBank/DDBJ databases">
        <authorList>
            <person name="Palmer J.M."/>
        </authorList>
    </citation>
    <scope>NUCLEOTIDE SEQUENCE [LARGE SCALE GENOMIC DNA]</scope>
    <source>
        <strain evidence="4 5">GA_2019</strain>
        <tissue evidence="4">Muscle</tissue>
    </source>
</reference>
<dbReference type="SMART" id="SM00216">
    <property type="entry name" value="VWD"/>
    <property type="match status" value="1"/>
</dbReference>
<proteinExistence type="predicted"/>
<dbReference type="PANTHER" id="PTHR11339">
    <property type="entry name" value="EXTRACELLULAR MATRIX GLYCOPROTEIN RELATED"/>
    <property type="match status" value="1"/>
</dbReference>
<dbReference type="InterPro" id="IPR050780">
    <property type="entry name" value="Mucin_vWF_Thrombospondin_sf"/>
</dbReference>
<accession>A0ABV0MRX1</accession>
<feature type="non-terminal residue" evidence="4">
    <location>
        <position position="185"/>
    </location>
</feature>
<evidence type="ECO:0000313" key="5">
    <source>
        <dbReference type="Proteomes" id="UP001476798"/>
    </source>
</evidence>
<dbReference type="PROSITE" id="PS51233">
    <property type="entry name" value="VWFD"/>
    <property type="match status" value="1"/>
</dbReference>
<sequence length="185" mass="20766">HFKTFDGDVYQFPGFCEYNLVKDCHGSQGKFSVHIKREKNDGKVTISYTVVTVNENTFNLNKKLVKKNNEPVTLPHYSGGVKVEESTFYIKLDAPRVGISVMWNREDAVMVEVSNNYKNQTCGLCGDFNGVPVYNELINNGIKISQVEFGNSHKVHLPNDDCNDPREDKGESLKAVNVPSTCKNS</sequence>
<keyword evidence="2" id="KW-0325">Glycoprotein</keyword>
<feature type="domain" description="VWFD" evidence="3">
    <location>
        <begin position="1"/>
        <end position="163"/>
    </location>
</feature>
<dbReference type="Proteomes" id="UP001476798">
    <property type="component" value="Unassembled WGS sequence"/>
</dbReference>
<dbReference type="InterPro" id="IPR001846">
    <property type="entry name" value="VWF_type-D"/>
</dbReference>
<gene>
    <name evidence="4" type="ORF">GOODEAATRI_003217</name>
</gene>
<evidence type="ECO:0000256" key="1">
    <source>
        <dbReference type="ARBA" id="ARBA00023157"/>
    </source>
</evidence>
<protein>
    <recommendedName>
        <fullName evidence="3">VWFD domain-containing protein</fullName>
    </recommendedName>
</protein>
<name>A0ABV0MRX1_9TELE</name>
<evidence type="ECO:0000256" key="2">
    <source>
        <dbReference type="ARBA" id="ARBA00023180"/>
    </source>
</evidence>
<organism evidence="4 5">
    <name type="scientific">Goodea atripinnis</name>
    <dbReference type="NCBI Taxonomy" id="208336"/>
    <lineage>
        <taxon>Eukaryota</taxon>
        <taxon>Metazoa</taxon>
        <taxon>Chordata</taxon>
        <taxon>Craniata</taxon>
        <taxon>Vertebrata</taxon>
        <taxon>Euteleostomi</taxon>
        <taxon>Actinopterygii</taxon>
        <taxon>Neopterygii</taxon>
        <taxon>Teleostei</taxon>
        <taxon>Neoteleostei</taxon>
        <taxon>Acanthomorphata</taxon>
        <taxon>Ovalentaria</taxon>
        <taxon>Atherinomorphae</taxon>
        <taxon>Cyprinodontiformes</taxon>
        <taxon>Goodeidae</taxon>
        <taxon>Goodea</taxon>
    </lineage>
</organism>
<keyword evidence="1" id="KW-1015">Disulfide bond</keyword>
<feature type="non-terminal residue" evidence="4">
    <location>
        <position position="1"/>
    </location>
</feature>
<dbReference type="EMBL" id="JAHRIO010010118">
    <property type="protein sequence ID" value="MEQ2160812.1"/>
    <property type="molecule type" value="Genomic_DNA"/>
</dbReference>
<dbReference type="Pfam" id="PF00094">
    <property type="entry name" value="VWD"/>
    <property type="match status" value="1"/>
</dbReference>
<comment type="caution">
    <text evidence="4">The sequence shown here is derived from an EMBL/GenBank/DDBJ whole genome shotgun (WGS) entry which is preliminary data.</text>
</comment>
<evidence type="ECO:0000313" key="4">
    <source>
        <dbReference type="EMBL" id="MEQ2160812.1"/>
    </source>
</evidence>